<dbReference type="PANTHER" id="PTHR43708:SF5">
    <property type="entry name" value="CONSERVED EXPRESSED OXIDOREDUCTASE (EUROFUNG)-RELATED"/>
    <property type="match status" value="1"/>
</dbReference>
<evidence type="ECO:0000313" key="7">
    <source>
        <dbReference type="Proteomes" id="UP001203423"/>
    </source>
</evidence>
<dbReference type="InterPro" id="IPR036291">
    <property type="entry name" value="NAD(P)-bd_dom_sf"/>
</dbReference>
<comment type="similarity">
    <text evidence="1">Belongs to the Gfo/Idh/MocA family.</text>
</comment>
<keyword evidence="3" id="KW-0560">Oxidoreductase</keyword>
<dbReference type="Proteomes" id="UP001203423">
    <property type="component" value="Unassembled WGS sequence"/>
</dbReference>
<evidence type="ECO:0000259" key="4">
    <source>
        <dbReference type="Pfam" id="PF01408"/>
    </source>
</evidence>
<dbReference type="Pfam" id="PF01408">
    <property type="entry name" value="GFO_IDH_MocA"/>
    <property type="match status" value="1"/>
</dbReference>
<dbReference type="EMBL" id="JAKIKS010000092">
    <property type="protein sequence ID" value="MCL1126517.1"/>
    <property type="molecule type" value="Genomic_DNA"/>
</dbReference>
<accession>A0ABT0LFN3</accession>
<name>A0ABT0LFN3_9GAMM</name>
<dbReference type="RefSeq" id="WP_248941908.1">
    <property type="nucleotide sequence ID" value="NZ_JAKIKS010000092.1"/>
</dbReference>
<evidence type="ECO:0000313" key="6">
    <source>
        <dbReference type="EMBL" id="MCL1126517.1"/>
    </source>
</evidence>
<keyword evidence="7" id="KW-1185">Reference proteome</keyword>
<evidence type="ECO:0000256" key="3">
    <source>
        <dbReference type="ARBA" id="ARBA00023002"/>
    </source>
</evidence>
<proteinExistence type="inferred from homology"/>
<keyword evidence="2" id="KW-0732">Signal</keyword>
<dbReference type="NCBIfam" id="NF008607">
    <property type="entry name" value="PRK11579.1"/>
    <property type="match status" value="1"/>
</dbReference>
<dbReference type="Gene3D" id="3.30.360.10">
    <property type="entry name" value="Dihydrodipicolinate Reductase, domain 2"/>
    <property type="match status" value="1"/>
</dbReference>
<gene>
    <name evidence="6" type="ORF">L2764_19015</name>
</gene>
<evidence type="ECO:0000256" key="1">
    <source>
        <dbReference type="ARBA" id="ARBA00010928"/>
    </source>
</evidence>
<feature type="domain" description="Gfo/Idh/MocA-like oxidoreductase N-terminal" evidence="4">
    <location>
        <begin position="3"/>
        <end position="119"/>
    </location>
</feature>
<dbReference type="InterPro" id="IPR051317">
    <property type="entry name" value="Gfo/Idh/MocA_oxidoreduct"/>
</dbReference>
<reference evidence="6 7" key="1">
    <citation type="submission" date="2022-01" db="EMBL/GenBank/DDBJ databases">
        <title>Whole genome-based taxonomy of the Shewanellaceae.</title>
        <authorList>
            <person name="Martin-Rodriguez A.J."/>
        </authorList>
    </citation>
    <scope>NUCLEOTIDE SEQUENCE [LARGE SCALE GENOMIC DNA]</scope>
    <source>
        <strain evidence="6 7">DSM 17177</strain>
    </source>
</reference>
<evidence type="ECO:0000259" key="5">
    <source>
        <dbReference type="Pfam" id="PF02894"/>
    </source>
</evidence>
<dbReference type="SUPFAM" id="SSF51735">
    <property type="entry name" value="NAD(P)-binding Rossmann-fold domains"/>
    <property type="match status" value="1"/>
</dbReference>
<dbReference type="PANTHER" id="PTHR43708">
    <property type="entry name" value="CONSERVED EXPRESSED OXIDOREDUCTASE (EUROFUNG)"/>
    <property type="match status" value="1"/>
</dbReference>
<protein>
    <submittedName>
        <fullName evidence="6">Oxidoreductase</fullName>
    </submittedName>
</protein>
<sequence>MKIKTAIVGYGFSAKTFHIPFITTSDVFVLHALSSSQSDAVSQDSPQVQHFHTADEMIRNSGAELIIITAPNDVHYALAKLALENNKHVLIEKPFVTRSKDGAVLIELAKEKGLLLSVYQNRRYDGDFLTVKKLIDEKRLGNVRVYESHFDRFRPQVQQRWREQTSDGGGILYDLAPHLLDQALSLFGLPQSLSARCQSMREQASTTDYFHLVLHYQKLEVILHASLFCAGPNLRFQVQGDKGSYVKQGLDPQEDCLRAGELPTKPNWGAEKSEDFGKFYDGKKVEVITSEKGCYPDFFIDLAQAIVTGDYTQMSAKQSLNTIKLIELALESQATGKRLEVNFEC</sequence>
<feature type="domain" description="Gfo/Idh/MocA-like oxidoreductase C-terminal" evidence="5">
    <location>
        <begin position="132"/>
        <end position="340"/>
    </location>
</feature>
<dbReference type="InterPro" id="IPR000683">
    <property type="entry name" value="Gfo/Idh/MocA-like_OxRdtase_N"/>
</dbReference>
<comment type="caution">
    <text evidence="6">The sequence shown here is derived from an EMBL/GenBank/DDBJ whole genome shotgun (WGS) entry which is preliminary data.</text>
</comment>
<organism evidence="6 7">
    <name type="scientific">Shewanella surugensis</name>
    <dbReference type="NCBI Taxonomy" id="212020"/>
    <lineage>
        <taxon>Bacteria</taxon>
        <taxon>Pseudomonadati</taxon>
        <taxon>Pseudomonadota</taxon>
        <taxon>Gammaproteobacteria</taxon>
        <taxon>Alteromonadales</taxon>
        <taxon>Shewanellaceae</taxon>
        <taxon>Shewanella</taxon>
    </lineage>
</organism>
<dbReference type="Pfam" id="PF02894">
    <property type="entry name" value="GFO_IDH_MocA_C"/>
    <property type="match status" value="1"/>
</dbReference>
<evidence type="ECO:0000256" key="2">
    <source>
        <dbReference type="ARBA" id="ARBA00022729"/>
    </source>
</evidence>
<dbReference type="Gene3D" id="3.40.50.720">
    <property type="entry name" value="NAD(P)-binding Rossmann-like Domain"/>
    <property type="match status" value="1"/>
</dbReference>
<dbReference type="InterPro" id="IPR004104">
    <property type="entry name" value="Gfo/Idh/MocA-like_OxRdtase_C"/>
</dbReference>